<evidence type="ECO:0000313" key="2">
    <source>
        <dbReference type="Proteomes" id="UP000297649"/>
    </source>
</evidence>
<comment type="caution">
    <text evidence="1">The sequence shown here is derived from an EMBL/GenBank/DDBJ whole genome shotgun (WGS) entry which is preliminary data.</text>
</comment>
<dbReference type="Proteomes" id="UP000297649">
    <property type="component" value="Unassembled WGS sequence"/>
</dbReference>
<dbReference type="RefSeq" id="WP_167882455.1">
    <property type="nucleotide sequence ID" value="NZ_JAIZBL010000001.1"/>
</dbReference>
<proteinExistence type="predicted"/>
<protein>
    <submittedName>
        <fullName evidence="1">Uncharacterized protein</fullName>
    </submittedName>
</protein>
<gene>
    <name evidence="1" type="ORF">EHR08_06970</name>
</gene>
<reference evidence="1" key="1">
    <citation type="journal article" date="2019" name="PLoS Negl. Trop. Dis.">
        <title>Revisiting the worldwide diversity of Leptospira species in the environment.</title>
        <authorList>
            <person name="Vincent A.T."/>
            <person name="Schiettekatte O."/>
            <person name="Bourhy P."/>
            <person name="Veyrier F.J."/>
            <person name="Picardeau M."/>
        </authorList>
    </citation>
    <scope>NUCLEOTIDE SEQUENCE [LARGE SCALE GENOMIC DNA]</scope>
    <source>
        <strain evidence="1">201601109</strain>
    </source>
</reference>
<organism evidence="1 2">
    <name type="scientific">Leptospira bandrabouensis</name>
    <dbReference type="NCBI Taxonomy" id="2484903"/>
    <lineage>
        <taxon>Bacteria</taxon>
        <taxon>Pseudomonadati</taxon>
        <taxon>Spirochaetota</taxon>
        <taxon>Spirochaetia</taxon>
        <taxon>Leptospirales</taxon>
        <taxon>Leptospiraceae</taxon>
        <taxon>Leptospira</taxon>
    </lineage>
</organism>
<evidence type="ECO:0000313" key="1">
    <source>
        <dbReference type="EMBL" id="TGN16011.1"/>
    </source>
</evidence>
<name>A0A6H3NZ77_9LEPT</name>
<dbReference type="EMBL" id="RQHU01000005">
    <property type="protein sequence ID" value="TGN16011.1"/>
    <property type="molecule type" value="Genomic_DNA"/>
</dbReference>
<sequence length="332" mass="37302">MELDAVTKEHQLMKDKLLHQDPSTISKEDKDAFHKLTERMNNLEKAFDNRYGDTLDTVIANGDGNLQNVTAELKGIVADPKQLITTIPAVYLNKELPITINPATGQFVIGTPRDAEYFKNLAATDAYQSKSSVEAFATAFGIVSDTNSPSDPGYIRDRWCVAFSNWSLLKGNLGDAVPDFDQFIKDCVKNNLINKVDMTVMTESVVNYYSHGLGKFERTELTLAKNDTNVDLRMERERVYQQLGGEILKHHNPQVITLRVKEDINSKGHTISLHRNPPDVNGKITYTVVDTGNSKMNGSIFDPNDPLSSKLGSYGTTNVYRDYLPRRFDYIE</sequence>
<keyword evidence="2" id="KW-1185">Reference proteome</keyword>
<dbReference type="AlphaFoldDB" id="A0A6H3NZ77"/>
<accession>A0A6H3NZ77</accession>